<accession>A0ABU0BRD4</accession>
<keyword evidence="1" id="KW-0472">Membrane</keyword>
<reference evidence="2 3" key="1">
    <citation type="submission" date="2023-07" db="EMBL/GenBank/DDBJ databases">
        <title>Genomic Encyclopedia of Type Strains, Phase IV (KMG-IV): sequencing the most valuable type-strain genomes for metagenomic binning, comparative biology and taxonomic classification.</title>
        <authorList>
            <person name="Goeker M."/>
        </authorList>
    </citation>
    <scope>NUCLEOTIDE SEQUENCE [LARGE SCALE GENOMIC DNA]</scope>
    <source>
        <strain evidence="2 3">DSM 1112</strain>
    </source>
</reference>
<proteinExistence type="predicted"/>
<feature type="transmembrane region" description="Helical" evidence="1">
    <location>
        <begin position="20"/>
        <end position="43"/>
    </location>
</feature>
<keyword evidence="1" id="KW-1133">Transmembrane helix</keyword>
<dbReference type="RefSeq" id="WP_307228333.1">
    <property type="nucleotide sequence ID" value="NZ_JAUSVF010000001.1"/>
</dbReference>
<dbReference type="Proteomes" id="UP001230207">
    <property type="component" value="Unassembled WGS sequence"/>
</dbReference>
<organism evidence="2 3">
    <name type="scientific">Pararhizobium capsulatum DSM 1112</name>
    <dbReference type="NCBI Taxonomy" id="1121113"/>
    <lineage>
        <taxon>Bacteria</taxon>
        <taxon>Pseudomonadati</taxon>
        <taxon>Pseudomonadota</taxon>
        <taxon>Alphaproteobacteria</taxon>
        <taxon>Hyphomicrobiales</taxon>
        <taxon>Rhizobiaceae</taxon>
        <taxon>Rhizobium/Agrobacterium group</taxon>
        <taxon>Pararhizobium</taxon>
    </lineage>
</organism>
<keyword evidence="3" id="KW-1185">Reference proteome</keyword>
<sequence length="300" mass="30184">MTIPVSSTAVLPAEESSRSAVSWGAILAGAVAASALTLVLMLVGSGLGLTMISPWSSEGASVTTFAVSTAVWLIIVQWLASALGGYVTGRLRTKWVGVHTDEVFFRDTAHGLMAWAVATLLIAGVLSSAVSSTIGAGVQATATLTAAATAATAAATSDNAPDSNNQLTGYFVDSLLRPADPPTPPATASTDDATAEVSRILVSSAAKGEMSEADKTYLGQLVAARTGLSDADAKARVNSVLKSVEDAKVAAQEAADTARKTSATVALLGALSLFIGAFVAGVGAALGGRQRDDEAVYLVG</sequence>
<comment type="caution">
    <text evidence="2">The sequence shown here is derived from an EMBL/GenBank/DDBJ whole genome shotgun (WGS) entry which is preliminary data.</text>
</comment>
<evidence type="ECO:0000313" key="3">
    <source>
        <dbReference type="Proteomes" id="UP001230207"/>
    </source>
</evidence>
<keyword evidence="1" id="KW-0812">Transmembrane</keyword>
<feature type="transmembrane region" description="Helical" evidence="1">
    <location>
        <begin position="64"/>
        <end position="88"/>
    </location>
</feature>
<dbReference type="EMBL" id="JAUSVF010000001">
    <property type="protein sequence ID" value="MDQ0319432.1"/>
    <property type="molecule type" value="Genomic_DNA"/>
</dbReference>
<feature type="transmembrane region" description="Helical" evidence="1">
    <location>
        <begin position="265"/>
        <end position="286"/>
    </location>
</feature>
<feature type="transmembrane region" description="Helical" evidence="1">
    <location>
        <begin position="108"/>
        <end position="126"/>
    </location>
</feature>
<gene>
    <name evidence="2" type="ORF">QO002_001570</name>
</gene>
<evidence type="ECO:0000256" key="1">
    <source>
        <dbReference type="SAM" id="Phobius"/>
    </source>
</evidence>
<evidence type="ECO:0000313" key="2">
    <source>
        <dbReference type="EMBL" id="MDQ0319432.1"/>
    </source>
</evidence>
<name>A0ABU0BRD4_9HYPH</name>
<protein>
    <submittedName>
        <fullName evidence="2">Uncharacterized protein</fullName>
    </submittedName>
</protein>